<sequence length="594" mass="67156">MDPLSVAGLAIGAVSLAFELFSSCVKGYELILEAKDMPKSCRYLLVRFQLEKEKLLSWAVLAKLTEKDSFADAGLRLNRHTVIDTLREIQVLLLDFSKLDETYKLKLIGSTSISNESPDKQSQVKVPCLGDDNSVLQAKALNFVEKTRKYPKRLQWAVFDRGQFEKLLSSLGALNSNMMSFLEAYERKRHFQMQEATFMQILQVNNKIGDLFELMHSLKASTAPHVEGDNKFDKARSQAYEERLISLTRFKAVSIAIENNSQSKDTSDIRMSSLLADAPNESKFAFEKLSQLASDDQERPARSAGLLNAARVWLEWRYYEEGEEDEGPPQFVATRVSKLARLLSDTMKPAEFLVPLCLGIVHDEAQCRYGFIFKSPEALGHQLPVSLLELMSTTKKPSLTTRVRIAHKVATSIWYLHATNWLHKGLRSENVIFQDRDDIRSAIPYLCGFDYSRPANIGEETERPTENLLHDLYRHPNTQFDVPREGRKGFNKLYDIYSLGVLLYEIGVWMPIEKCLDMDTIKASVVKTVKPRLLEADNMDSLESEAGDLFASAARACLNGLSVREESLSSVESDARLQVNFGDQVIKKLELIAA</sequence>
<protein>
    <submittedName>
        <fullName evidence="2">Protein kinase, catalytic domain-containingprotein</fullName>
    </submittedName>
</protein>
<accession>A0A8H4KXD9</accession>
<reference evidence="2" key="1">
    <citation type="submission" date="2020-01" db="EMBL/GenBank/DDBJ databases">
        <title>Identification and distribution of gene clusters putatively required for synthesis of sphingolipid metabolism inhibitors in phylogenetically diverse species of the filamentous fungus Fusarium.</title>
        <authorList>
            <person name="Kim H.-S."/>
            <person name="Busman M."/>
            <person name="Brown D.W."/>
            <person name="Divon H."/>
            <person name="Uhlig S."/>
            <person name="Proctor R.H."/>
        </authorList>
    </citation>
    <scope>NUCLEOTIDE SEQUENCE</scope>
    <source>
        <strain evidence="2">NRRL 53441</strain>
    </source>
</reference>
<dbReference type="InterPro" id="IPR029498">
    <property type="entry name" value="HeLo_dom"/>
</dbReference>
<dbReference type="Gene3D" id="1.10.510.10">
    <property type="entry name" value="Transferase(Phosphotransferase) domain 1"/>
    <property type="match status" value="1"/>
</dbReference>
<dbReference type="InterPro" id="IPR001245">
    <property type="entry name" value="Ser-Thr/Tyr_kinase_cat_dom"/>
</dbReference>
<dbReference type="PANTHER" id="PTHR37542:SF1">
    <property type="entry name" value="PRION-INHIBITION AND PROPAGATION HELO DOMAIN-CONTAINING PROTEIN"/>
    <property type="match status" value="1"/>
</dbReference>
<dbReference type="Proteomes" id="UP000605986">
    <property type="component" value="Unassembled WGS sequence"/>
</dbReference>
<dbReference type="PROSITE" id="PS50011">
    <property type="entry name" value="PROTEIN_KINASE_DOM"/>
    <property type="match status" value="1"/>
</dbReference>
<comment type="caution">
    <text evidence="2">The sequence shown here is derived from an EMBL/GenBank/DDBJ whole genome shotgun (WGS) entry which is preliminary data.</text>
</comment>
<evidence type="ECO:0000313" key="3">
    <source>
        <dbReference type="Proteomes" id="UP000605986"/>
    </source>
</evidence>
<dbReference type="Pfam" id="PF07714">
    <property type="entry name" value="PK_Tyr_Ser-Thr"/>
    <property type="match status" value="1"/>
</dbReference>
<evidence type="ECO:0000313" key="2">
    <source>
        <dbReference type="EMBL" id="KAF4457414.1"/>
    </source>
</evidence>
<dbReference type="GO" id="GO:0004672">
    <property type="term" value="F:protein kinase activity"/>
    <property type="evidence" value="ECO:0007669"/>
    <property type="project" value="InterPro"/>
</dbReference>
<keyword evidence="2" id="KW-0418">Kinase</keyword>
<dbReference type="Pfam" id="PF14479">
    <property type="entry name" value="HeLo"/>
    <property type="match status" value="1"/>
</dbReference>
<dbReference type="SUPFAM" id="SSF56112">
    <property type="entry name" value="Protein kinase-like (PK-like)"/>
    <property type="match status" value="1"/>
</dbReference>
<name>A0A8H4KXD9_9HYPO</name>
<organism evidence="2 3">
    <name type="scientific">Fusarium austroafricanum</name>
    <dbReference type="NCBI Taxonomy" id="2364996"/>
    <lineage>
        <taxon>Eukaryota</taxon>
        <taxon>Fungi</taxon>
        <taxon>Dikarya</taxon>
        <taxon>Ascomycota</taxon>
        <taxon>Pezizomycotina</taxon>
        <taxon>Sordariomycetes</taxon>
        <taxon>Hypocreomycetidae</taxon>
        <taxon>Hypocreales</taxon>
        <taxon>Nectriaceae</taxon>
        <taxon>Fusarium</taxon>
        <taxon>Fusarium concolor species complex</taxon>
    </lineage>
</organism>
<dbReference type="AlphaFoldDB" id="A0A8H4KXD9"/>
<dbReference type="InterPro" id="IPR011009">
    <property type="entry name" value="Kinase-like_dom_sf"/>
</dbReference>
<feature type="domain" description="Protein kinase" evidence="1">
    <location>
        <begin position="239"/>
        <end position="594"/>
    </location>
</feature>
<keyword evidence="2" id="KW-0808">Transferase</keyword>
<keyword evidence="3" id="KW-1185">Reference proteome</keyword>
<dbReference type="OrthoDB" id="1911848at2759"/>
<evidence type="ECO:0000259" key="1">
    <source>
        <dbReference type="PROSITE" id="PS50011"/>
    </source>
</evidence>
<dbReference type="GO" id="GO:0005524">
    <property type="term" value="F:ATP binding"/>
    <property type="evidence" value="ECO:0007669"/>
    <property type="project" value="InterPro"/>
</dbReference>
<dbReference type="EMBL" id="JAADJG010000024">
    <property type="protein sequence ID" value="KAF4457414.1"/>
    <property type="molecule type" value="Genomic_DNA"/>
</dbReference>
<proteinExistence type="predicted"/>
<gene>
    <name evidence="2" type="ORF">F53441_655</name>
</gene>
<dbReference type="PANTHER" id="PTHR37542">
    <property type="entry name" value="HELO DOMAIN-CONTAINING PROTEIN-RELATED"/>
    <property type="match status" value="1"/>
</dbReference>
<dbReference type="Gene3D" id="1.20.120.1020">
    <property type="entry name" value="Prion-inhibition and propagation, HeLo domain"/>
    <property type="match status" value="1"/>
</dbReference>
<dbReference type="InterPro" id="IPR000719">
    <property type="entry name" value="Prot_kinase_dom"/>
</dbReference>
<dbReference type="InterPro" id="IPR038305">
    <property type="entry name" value="HeLo_sf"/>
</dbReference>